<dbReference type="Pfam" id="PF00772">
    <property type="entry name" value="DnaB"/>
    <property type="match status" value="1"/>
</dbReference>
<dbReference type="GO" id="GO:0005524">
    <property type="term" value="F:ATP binding"/>
    <property type="evidence" value="ECO:0007669"/>
    <property type="project" value="UniProtKB-UniRule"/>
</dbReference>
<keyword evidence="3 12" id="KW-0235">DNA replication</keyword>
<proteinExistence type="inferred from homology"/>
<evidence type="ECO:0000256" key="10">
    <source>
        <dbReference type="ARBA" id="ARBA00048954"/>
    </source>
</evidence>
<evidence type="ECO:0000256" key="4">
    <source>
        <dbReference type="ARBA" id="ARBA00022741"/>
    </source>
</evidence>
<dbReference type="InterPro" id="IPR007694">
    <property type="entry name" value="DNA_helicase_DnaB-like_C"/>
</dbReference>
<dbReference type="PROSITE" id="PS51199">
    <property type="entry name" value="SF4_HELICASE"/>
    <property type="match status" value="1"/>
</dbReference>
<dbReference type="PANTHER" id="PTHR30153:SF2">
    <property type="entry name" value="REPLICATIVE DNA HELICASE"/>
    <property type="match status" value="1"/>
</dbReference>
<evidence type="ECO:0000313" key="15">
    <source>
        <dbReference type="Proteomes" id="UP000034032"/>
    </source>
</evidence>
<organism evidence="14 15">
    <name type="scientific">Candidatus Yanofskybacteria bacterium GW2011_GWA2_44_9</name>
    <dbReference type="NCBI Taxonomy" id="1619025"/>
    <lineage>
        <taxon>Bacteria</taxon>
        <taxon>Candidatus Yanofskyibacteriota</taxon>
    </lineage>
</organism>
<comment type="caution">
    <text evidence="14">The sequence shown here is derived from an EMBL/GenBank/DDBJ whole genome shotgun (WGS) entry which is preliminary data.</text>
</comment>
<dbReference type="Proteomes" id="UP000034032">
    <property type="component" value="Unassembled WGS sequence"/>
</dbReference>
<dbReference type="GO" id="GO:0003677">
    <property type="term" value="F:DNA binding"/>
    <property type="evidence" value="ECO:0007669"/>
    <property type="project" value="UniProtKB-UniRule"/>
</dbReference>
<dbReference type="Gene3D" id="1.10.860.10">
    <property type="entry name" value="DNAb Helicase, Chain A"/>
    <property type="match status" value="1"/>
</dbReference>
<evidence type="ECO:0000256" key="6">
    <source>
        <dbReference type="ARBA" id="ARBA00022806"/>
    </source>
</evidence>
<dbReference type="AlphaFoldDB" id="A0A0G1NBU6"/>
<dbReference type="GO" id="GO:0043139">
    <property type="term" value="F:5'-3' DNA helicase activity"/>
    <property type="evidence" value="ECO:0007669"/>
    <property type="project" value="UniProtKB-EC"/>
</dbReference>
<dbReference type="PATRIC" id="fig|1619025.3.peg.660"/>
<dbReference type="CDD" id="cd00984">
    <property type="entry name" value="DnaB_C"/>
    <property type="match status" value="1"/>
</dbReference>
<dbReference type="Gene3D" id="3.40.50.300">
    <property type="entry name" value="P-loop containing nucleotide triphosphate hydrolases"/>
    <property type="match status" value="1"/>
</dbReference>
<dbReference type="GO" id="GO:0005829">
    <property type="term" value="C:cytosol"/>
    <property type="evidence" value="ECO:0007669"/>
    <property type="project" value="TreeGrafter"/>
</dbReference>
<evidence type="ECO:0000256" key="8">
    <source>
        <dbReference type="ARBA" id="ARBA00023125"/>
    </source>
</evidence>
<dbReference type="GO" id="GO:0016887">
    <property type="term" value="F:ATP hydrolysis activity"/>
    <property type="evidence" value="ECO:0007669"/>
    <property type="project" value="RHEA"/>
</dbReference>
<name>A0A0G1NBU6_9BACT</name>
<dbReference type="InterPro" id="IPR007692">
    <property type="entry name" value="DNA_helicase_DnaB"/>
</dbReference>
<dbReference type="SUPFAM" id="SSF52540">
    <property type="entry name" value="P-loop containing nucleoside triphosphate hydrolases"/>
    <property type="match status" value="1"/>
</dbReference>
<sequence>MTEKTSVKLPPQSLDVEKSILGSVLIDREAMHKIVDFLSPADFYSRAHQIIYEAMLSLFEKHEPIDVLSLSNNLEEKGCLDDVGGSSYLASLAGSVPTSAHIANYGKIVQRKKMLRDLISAAHDIAGMGHQEDEDIESLLDTAEKKIFSVSQKSLTHSFARLGGNLNEAMERIANQDSGAMRGHPTKHRYLDNTLGGLQKSDLIILAARPSVGKTAFAVDIALKVAEQDIPVGIFSMEMSMDQVVDRFIAVKSGVSLWKLRTGKLSHEGDDFLKITTACDNLKKMPIFIDDGSSPNILQMRAMARRLQAEFGLGLLVVDYLQLMTPRRSYDNAVQQVTEISRGLKGLAKELNIPIIAISQLSRAVEQREGHKPRLSDLRDSGSIEQDADVVMFIHRDDKTNYEKAKEQNKLNTAQLIIAKHRNGPTGEVDFRIDPDSLRFMEIDKSRQEEVFTF</sequence>
<dbReference type="EC" id="5.6.2.3" evidence="11 12"/>
<evidence type="ECO:0000256" key="11">
    <source>
        <dbReference type="NCBIfam" id="TIGR00665"/>
    </source>
</evidence>
<evidence type="ECO:0000256" key="12">
    <source>
        <dbReference type="RuleBase" id="RU362085"/>
    </source>
</evidence>
<dbReference type="InterPro" id="IPR016136">
    <property type="entry name" value="DNA_helicase_N/primase_C"/>
</dbReference>
<protein>
    <recommendedName>
        <fullName evidence="11 12">Replicative DNA helicase</fullName>
        <ecNumber evidence="11 12">5.6.2.3</ecNumber>
    </recommendedName>
</protein>
<dbReference type="SUPFAM" id="SSF48024">
    <property type="entry name" value="N-terminal domain of DnaB helicase"/>
    <property type="match status" value="1"/>
</dbReference>
<dbReference type="FunFam" id="1.10.860.10:FF:000001">
    <property type="entry name" value="Replicative DNA helicase"/>
    <property type="match status" value="1"/>
</dbReference>
<reference evidence="14 15" key="1">
    <citation type="journal article" date="2015" name="Nature">
        <title>rRNA introns, odd ribosomes, and small enigmatic genomes across a large radiation of phyla.</title>
        <authorList>
            <person name="Brown C.T."/>
            <person name="Hug L.A."/>
            <person name="Thomas B.C."/>
            <person name="Sharon I."/>
            <person name="Castelle C.J."/>
            <person name="Singh A."/>
            <person name="Wilkins M.J."/>
            <person name="Williams K.H."/>
            <person name="Banfield J.F."/>
        </authorList>
    </citation>
    <scope>NUCLEOTIDE SEQUENCE [LARGE SCALE GENOMIC DNA]</scope>
</reference>
<dbReference type="PANTHER" id="PTHR30153">
    <property type="entry name" value="REPLICATIVE DNA HELICASE DNAB"/>
    <property type="match status" value="1"/>
</dbReference>
<comment type="catalytic activity">
    <reaction evidence="10 12">
        <text>ATP + H2O = ADP + phosphate + H(+)</text>
        <dbReference type="Rhea" id="RHEA:13065"/>
        <dbReference type="ChEBI" id="CHEBI:15377"/>
        <dbReference type="ChEBI" id="CHEBI:15378"/>
        <dbReference type="ChEBI" id="CHEBI:30616"/>
        <dbReference type="ChEBI" id="CHEBI:43474"/>
        <dbReference type="ChEBI" id="CHEBI:456216"/>
        <dbReference type="EC" id="5.6.2.3"/>
    </reaction>
</comment>
<dbReference type="GO" id="GO:0006269">
    <property type="term" value="P:DNA replication, synthesis of primer"/>
    <property type="evidence" value="ECO:0007669"/>
    <property type="project" value="UniProtKB-UniRule"/>
</dbReference>
<evidence type="ECO:0000256" key="7">
    <source>
        <dbReference type="ARBA" id="ARBA00022840"/>
    </source>
</evidence>
<evidence type="ECO:0000313" key="14">
    <source>
        <dbReference type="EMBL" id="KKT81634.1"/>
    </source>
</evidence>
<keyword evidence="9" id="KW-0413">Isomerase</keyword>
<keyword evidence="5 12" id="KW-0378">Hydrolase</keyword>
<comment type="function">
    <text evidence="12">The main replicative DNA helicase, it participates in initiation and elongation during chromosome replication. Travels ahead of the DNA replisome, separating dsDNA into templates for DNA synthesis. A processive ATP-dependent 5'-3' DNA helicase it has DNA-dependent ATPase activity.</text>
</comment>
<accession>A0A0G1NBU6</accession>
<dbReference type="Pfam" id="PF03796">
    <property type="entry name" value="DnaB_C"/>
    <property type="match status" value="1"/>
</dbReference>
<feature type="domain" description="SF4 helicase" evidence="13">
    <location>
        <begin position="177"/>
        <end position="447"/>
    </location>
</feature>
<keyword evidence="2 12" id="KW-0639">Primosome</keyword>
<dbReference type="InterPro" id="IPR027417">
    <property type="entry name" value="P-loop_NTPase"/>
</dbReference>
<keyword evidence="8 12" id="KW-0238">DNA-binding</keyword>
<keyword evidence="6 12" id="KW-0347">Helicase</keyword>
<keyword evidence="7 12" id="KW-0067">ATP-binding</keyword>
<evidence type="ECO:0000256" key="1">
    <source>
        <dbReference type="ARBA" id="ARBA00008428"/>
    </source>
</evidence>
<keyword evidence="4 12" id="KW-0547">Nucleotide-binding</keyword>
<dbReference type="InterPro" id="IPR036185">
    <property type="entry name" value="DNA_heli_DnaB-like_N_sf"/>
</dbReference>
<evidence type="ECO:0000256" key="9">
    <source>
        <dbReference type="ARBA" id="ARBA00023235"/>
    </source>
</evidence>
<dbReference type="EMBL" id="LCJR01000016">
    <property type="protein sequence ID" value="KKT81634.1"/>
    <property type="molecule type" value="Genomic_DNA"/>
</dbReference>
<dbReference type="NCBIfam" id="TIGR00665">
    <property type="entry name" value="DnaB"/>
    <property type="match status" value="1"/>
</dbReference>
<evidence type="ECO:0000256" key="3">
    <source>
        <dbReference type="ARBA" id="ARBA00022705"/>
    </source>
</evidence>
<evidence type="ECO:0000259" key="13">
    <source>
        <dbReference type="PROSITE" id="PS51199"/>
    </source>
</evidence>
<gene>
    <name evidence="14" type="ORF">UW79_C0016G0026</name>
</gene>
<comment type="similarity">
    <text evidence="1 12">Belongs to the helicase family. DnaB subfamily.</text>
</comment>
<evidence type="ECO:0000256" key="2">
    <source>
        <dbReference type="ARBA" id="ARBA00022515"/>
    </source>
</evidence>
<evidence type="ECO:0000256" key="5">
    <source>
        <dbReference type="ARBA" id="ARBA00022801"/>
    </source>
</evidence>
<dbReference type="GO" id="GO:1990077">
    <property type="term" value="C:primosome complex"/>
    <property type="evidence" value="ECO:0007669"/>
    <property type="project" value="UniProtKB-UniRule"/>
</dbReference>
<dbReference type="InterPro" id="IPR007693">
    <property type="entry name" value="DNA_helicase_DnaB-like_N"/>
</dbReference>